<keyword evidence="13" id="KW-1185">Reference proteome</keyword>
<evidence type="ECO:0000256" key="5">
    <source>
        <dbReference type="ARBA" id="ARBA00023157"/>
    </source>
</evidence>
<evidence type="ECO:0000259" key="11">
    <source>
        <dbReference type="PROSITE" id="PS51767"/>
    </source>
</evidence>
<reference evidence="12" key="2">
    <citation type="submission" date="2015-06" db="UniProtKB">
        <authorList>
            <consortium name="EnsemblMetazoa"/>
        </authorList>
    </citation>
    <scope>IDENTIFICATION</scope>
</reference>
<dbReference type="PROSITE" id="PS51767">
    <property type="entry name" value="PEPTIDASE_A1"/>
    <property type="match status" value="1"/>
</dbReference>
<feature type="chain" id="PRO_5004588402" description="Peptidase A1 domain-containing protein" evidence="10">
    <location>
        <begin position="17"/>
        <end position="353"/>
    </location>
</feature>
<feature type="disulfide bond" evidence="8">
    <location>
        <begin position="93"/>
        <end position="100"/>
    </location>
</feature>
<feature type="disulfide bond" evidence="8">
    <location>
        <begin position="243"/>
        <end position="246"/>
    </location>
</feature>
<dbReference type="GO" id="GO:0004190">
    <property type="term" value="F:aspartic-type endopeptidase activity"/>
    <property type="evidence" value="ECO:0007669"/>
    <property type="project" value="UniProtKB-KW"/>
</dbReference>
<dbReference type="FunFam" id="2.40.70.10:FF:000004">
    <property type="entry name" value="Pepsin A"/>
    <property type="match status" value="1"/>
</dbReference>
<proteinExistence type="inferred from homology"/>
<dbReference type="OMA" id="DSACENH"/>
<evidence type="ECO:0000256" key="9">
    <source>
        <dbReference type="RuleBase" id="RU000454"/>
    </source>
</evidence>
<keyword evidence="3 9" id="KW-0064">Aspartyl protease</keyword>
<evidence type="ECO:0000256" key="1">
    <source>
        <dbReference type="ARBA" id="ARBA00007447"/>
    </source>
</evidence>
<dbReference type="STRING" id="36166.T1GNE8"/>
<reference evidence="13" key="1">
    <citation type="submission" date="2013-02" db="EMBL/GenBank/DDBJ databases">
        <authorList>
            <person name="Hughes D."/>
        </authorList>
    </citation>
    <scope>NUCLEOTIDE SEQUENCE</scope>
    <source>
        <strain>Durham</strain>
        <strain evidence="13">NC isolate 2 -- Noor lab</strain>
    </source>
</reference>
<feature type="signal peptide" evidence="10">
    <location>
        <begin position="1"/>
        <end position="16"/>
    </location>
</feature>
<dbReference type="Gene3D" id="2.40.70.10">
    <property type="entry name" value="Acid Proteases"/>
    <property type="match status" value="2"/>
</dbReference>
<dbReference type="Pfam" id="PF00026">
    <property type="entry name" value="Asp"/>
    <property type="match status" value="1"/>
</dbReference>
<dbReference type="AlphaFoldDB" id="T1GNE8"/>
<keyword evidence="6" id="KW-0325">Glycoprotein</keyword>
<feature type="active site" evidence="7">
    <location>
        <position position="251"/>
    </location>
</feature>
<keyword evidence="2 9" id="KW-0645">Protease</keyword>
<protein>
    <recommendedName>
        <fullName evidence="11">Peptidase A1 domain-containing protein</fullName>
    </recommendedName>
</protein>
<sequence length="353" mass="39424">MFKYLAVLCLVVLVSGDLIRIPLQKDETPKSRLQRLANRIRPNRIQNRDGHVELDNYQDDSYYGEITIGTPPQKFKVLFDTGSSNLWVPSTECDASDEACKKHAKYNHKKSSTYKKNGEDFSIQYGTGSLTGFLQTFAEAKSQPGSTFVDAKFDGILGLGFQQIAVDNVVPVFYNMVSQRLVDEPIFSFYLNRKIGASPGGQLMFGGSDRSLYKGEFTYVPVTQEGYWQFNLDKAEVDGNILCENCDAIADSGTTLIAGPVDAIYEIYEAIGADMYGNVDCDSKLPAVDFVLGGKTFRLDGEDYIQKEVQDGETYCFAGFEMNDFWILGDVFMGKFYTEFDLGKKRVGFAEAV</sequence>
<evidence type="ECO:0000256" key="4">
    <source>
        <dbReference type="ARBA" id="ARBA00022801"/>
    </source>
</evidence>
<keyword evidence="4 9" id="KW-0378">Hydrolase</keyword>
<dbReference type="Proteomes" id="UP000015102">
    <property type="component" value="Unassembled WGS sequence"/>
</dbReference>
<dbReference type="InterPro" id="IPR001461">
    <property type="entry name" value="Aspartic_peptidase_A1"/>
</dbReference>
<organism evidence="12 13">
    <name type="scientific">Megaselia scalaris</name>
    <name type="common">Humpbacked fly</name>
    <name type="synonym">Phora scalaris</name>
    <dbReference type="NCBI Taxonomy" id="36166"/>
    <lineage>
        <taxon>Eukaryota</taxon>
        <taxon>Metazoa</taxon>
        <taxon>Ecdysozoa</taxon>
        <taxon>Arthropoda</taxon>
        <taxon>Hexapoda</taxon>
        <taxon>Insecta</taxon>
        <taxon>Pterygota</taxon>
        <taxon>Neoptera</taxon>
        <taxon>Endopterygota</taxon>
        <taxon>Diptera</taxon>
        <taxon>Brachycera</taxon>
        <taxon>Muscomorpha</taxon>
        <taxon>Platypezoidea</taxon>
        <taxon>Phoridae</taxon>
        <taxon>Megaseliini</taxon>
        <taxon>Megaselia</taxon>
    </lineage>
</organism>
<dbReference type="InterPro" id="IPR033121">
    <property type="entry name" value="PEPTIDASE_A1"/>
</dbReference>
<keyword evidence="5 8" id="KW-1015">Disulfide bond</keyword>
<dbReference type="EnsemblMetazoa" id="MESCA005096-RA">
    <property type="protein sequence ID" value="MESCA005096-PA"/>
    <property type="gene ID" value="MESCA005096"/>
</dbReference>
<feature type="domain" description="Peptidase A1" evidence="11">
    <location>
        <begin position="62"/>
        <end position="350"/>
    </location>
</feature>
<evidence type="ECO:0000313" key="13">
    <source>
        <dbReference type="Proteomes" id="UP000015102"/>
    </source>
</evidence>
<dbReference type="GO" id="GO:0006508">
    <property type="term" value="P:proteolysis"/>
    <property type="evidence" value="ECO:0007669"/>
    <property type="project" value="UniProtKB-KW"/>
</dbReference>
<dbReference type="InterPro" id="IPR021109">
    <property type="entry name" value="Peptidase_aspartic_dom_sf"/>
</dbReference>
<comment type="similarity">
    <text evidence="1 9">Belongs to the peptidase A1 family.</text>
</comment>
<dbReference type="EMBL" id="CAQQ02176119">
    <property type="status" value="NOT_ANNOTATED_CDS"/>
    <property type="molecule type" value="Genomic_DNA"/>
</dbReference>
<dbReference type="InterPro" id="IPR001969">
    <property type="entry name" value="Aspartic_peptidase_AS"/>
</dbReference>
<dbReference type="PANTHER" id="PTHR47966">
    <property type="entry name" value="BETA-SITE APP-CLEAVING ENZYME, ISOFORM A-RELATED"/>
    <property type="match status" value="1"/>
</dbReference>
<dbReference type="PROSITE" id="PS00141">
    <property type="entry name" value="ASP_PROTEASE"/>
    <property type="match status" value="2"/>
</dbReference>
<evidence type="ECO:0000256" key="8">
    <source>
        <dbReference type="PIRSR" id="PIRSR601461-2"/>
    </source>
</evidence>
<dbReference type="FunFam" id="2.40.70.10:FF:000002">
    <property type="entry name" value="Vacuolar aspartic proteinase"/>
    <property type="match status" value="1"/>
</dbReference>
<evidence type="ECO:0000256" key="6">
    <source>
        <dbReference type="ARBA" id="ARBA00023180"/>
    </source>
</evidence>
<name>T1GNE8_MEGSC</name>
<evidence type="ECO:0000256" key="7">
    <source>
        <dbReference type="PIRSR" id="PIRSR601461-1"/>
    </source>
</evidence>
<accession>T1GNE8</accession>
<dbReference type="PANTHER" id="PTHR47966:SF51">
    <property type="entry name" value="BETA-SITE APP-CLEAVING ENZYME, ISOFORM A-RELATED"/>
    <property type="match status" value="1"/>
</dbReference>
<dbReference type="HOGENOM" id="CLU_013253_3_0_1"/>
<dbReference type="SUPFAM" id="SSF50630">
    <property type="entry name" value="Acid proteases"/>
    <property type="match status" value="1"/>
</dbReference>
<evidence type="ECO:0000256" key="2">
    <source>
        <dbReference type="ARBA" id="ARBA00022670"/>
    </source>
</evidence>
<dbReference type="PRINTS" id="PR00792">
    <property type="entry name" value="PEPSIN"/>
</dbReference>
<keyword evidence="10" id="KW-0732">Signal</keyword>
<feature type="active site" evidence="7">
    <location>
        <position position="80"/>
    </location>
</feature>
<evidence type="ECO:0000256" key="10">
    <source>
        <dbReference type="SAM" id="SignalP"/>
    </source>
</evidence>
<evidence type="ECO:0000256" key="3">
    <source>
        <dbReference type="ARBA" id="ARBA00022750"/>
    </source>
</evidence>
<evidence type="ECO:0000313" key="12">
    <source>
        <dbReference type="EnsemblMetazoa" id="MESCA005096-PA"/>
    </source>
</evidence>